<dbReference type="Proteomes" id="UP000001962">
    <property type="component" value="Chromosome"/>
</dbReference>
<evidence type="ECO:0000313" key="3">
    <source>
        <dbReference type="Proteomes" id="UP000001962"/>
    </source>
</evidence>
<keyword evidence="3" id="KW-1185">Reference proteome</keyword>
<dbReference type="Pfam" id="PF12974">
    <property type="entry name" value="Phosphonate-bd"/>
    <property type="match status" value="1"/>
</dbReference>
<dbReference type="EMBL" id="CP000453">
    <property type="protein sequence ID" value="ABI58024.1"/>
    <property type="molecule type" value="Genomic_DNA"/>
</dbReference>
<accession>Q0A563</accession>
<name>Q0A563_ALKEH</name>
<organism evidence="2 3">
    <name type="scientific">Alkalilimnicola ehrlichii (strain ATCC BAA-1101 / DSM 17681 / MLHE-1)</name>
    <dbReference type="NCBI Taxonomy" id="187272"/>
    <lineage>
        <taxon>Bacteria</taxon>
        <taxon>Pseudomonadati</taxon>
        <taxon>Pseudomonadota</taxon>
        <taxon>Gammaproteobacteria</taxon>
        <taxon>Chromatiales</taxon>
        <taxon>Ectothiorhodospiraceae</taxon>
        <taxon>Alkalilimnicola</taxon>
    </lineage>
</organism>
<dbReference type="AlphaFoldDB" id="Q0A563"/>
<feature type="compositionally biased region" description="Basic and acidic residues" evidence="1">
    <location>
        <begin position="274"/>
        <end position="293"/>
    </location>
</feature>
<feature type="region of interest" description="Disordered" evidence="1">
    <location>
        <begin position="265"/>
        <end position="307"/>
    </location>
</feature>
<dbReference type="eggNOG" id="COG3221">
    <property type="taxonomic scope" value="Bacteria"/>
</dbReference>
<dbReference type="SUPFAM" id="SSF53850">
    <property type="entry name" value="Periplasmic binding protein-like II"/>
    <property type="match status" value="1"/>
</dbReference>
<dbReference type="PANTHER" id="PTHR35841:SF1">
    <property type="entry name" value="PHOSPHONATES-BINDING PERIPLASMIC PROTEIN"/>
    <property type="match status" value="1"/>
</dbReference>
<dbReference type="Gene3D" id="3.40.190.10">
    <property type="entry name" value="Periplasmic binding protein-like II"/>
    <property type="match status" value="2"/>
</dbReference>
<dbReference type="PANTHER" id="PTHR35841">
    <property type="entry name" value="PHOSPHONATES-BINDING PERIPLASMIC PROTEIN"/>
    <property type="match status" value="1"/>
</dbReference>
<protein>
    <submittedName>
        <fullName evidence="2">ABC transporter, substrate-binding protein, putative</fullName>
    </submittedName>
</protein>
<evidence type="ECO:0000313" key="2">
    <source>
        <dbReference type="EMBL" id="ABI58024.1"/>
    </source>
</evidence>
<reference evidence="3" key="1">
    <citation type="submission" date="2006-08" db="EMBL/GenBank/DDBJ databases">
        <title>Complete sequence of Alkalilimnicola ehrilichei MLHE-1.</title>
        <authorList>
            <person name="Copeland A."/>
            <person name="Lucas S."/>
            <person name="Lapidus A."/>
            <person name="Barry K."/>
            <person name="Detter J.C."/>
            <person name="Glavina del Rio T."/>
            <person name="Hammon N."/>
            <person name="Israni S."/>
            <person name="Dalin E."/>
            <person name="Tice H."/>
            <person name="Pitluck S."/>
            <person name="Sims D."/>
            <person name="Brettin T."/>
            <person name="Bruce D."/>
            <person name="Han C."/>
            <person name="Tapia R."/>
            <person name="Gilna P."/>
            <person name="Schmutz J."/>
            <person name="Larimer F."/>
            <person name="Land M."/>
            <person name="Hauser L."/>
            <person name="Kyrpides N."/>
            <person name="Mikhailova N."/>
            <person name="Oremland R.S."/>
            <person name="Hoeft S.E."/>
            <person name="Switzer-Blum J."/>
            <person name="Kulp T."/>
            <person name="King G."/>
            <person name="Tabita R."/>
            <person name="Witte B."/>
            <person name="Santini J.M."/>
            <person name="Basu P."/>
            <person name="Hollibaugh J.T."/>
            <person name="Xie G."/>
            <person name="Stolz J.F."/>
            <person name="Richardson P."/>
        </authorList>
    </citation>
    <scope>NUCLEOTIDE SEQUENCE [LARGE SCALE GENOMIC DNA]</scope>
    <source>
        <strain evidence="3">ATCC BAA-1101 / DSM 17681 / MLHE-1</strain>
    </source>
</reference>
<evidence type="ECO:0000256" key="1">
    <source>
        <dbReference type="SAM" id="MobiDB-lite"/>
    </source>
</evidence>
<proteinExistence type="predicted"/>
<dbReference type="HOGENOM" id="CLU_051472_6_3_6"/>
<sequence length="307" mass="33984">MLLVRFIRRVAVVGLAWLILAGPAQAQMQVLRFAPLPMQDAEAVVREFRPLLAFLEARLGVRFEIDYSTDYGEILEKFRSGEVDLAYLGPLPYVELRDRDDAVEPLVVFREPDGQAHYTCSVVMFADDRQPLGALAGQSVALTQPLSTCGYLAVKALLRPAGVRLEHTRYDYLGRHDEVALAVVRGDYQAGGMKTHIARRYEHLGLVRVAETGPLPGFALVANARTVTPELQAGLRGALMSVHPGERPEDAELVTEWGEPLRHGVETVSDEDYEPVRRLRDEVPIPGQGREDWGLGGVGGNRSQHED</sequence>
<dbReference type="KEGG" id="aeh:Mlg_2684"/>
<gene>
    <name evidence="2" type="ordered locus">Mlg_2684</name>
</gene>
<dbReference type="CDD" id="cd13574">
    <property type="entry name" value="PBP2_PnhD_4"/>
    <property type="match status" value="1"/>
</dbReference>